<evidence type="ECO:0000313" key="2">
    <source>
        <dbReference type="Proteomes" id="UP000287830"/>
    </source>
</evidence>
<evidence type="ECO:0000313" key="1">
    <source>
        <dbReference type="EMBL" id="GCD34281.1"/>
    </source>
</evidence>
<dbReference type="AlphaFoldDB" id="A0A7U9KUI5"/>
<comment type="caution">
    <text evidence="1">The sequence shown here is derived from an EMBL/GenBank/DDBJ whole genome shotgun (WGS) entry which is preliminary data.</text>
</comment>
<dbReference type="EMBL" id="BHZC01000001">
    <property type="protein sequence ID" value="GCD34281.1"/>
    <property type="molecule type" value="Genomic_DNA"/>
</dbReference>
<name>A0A7U9KUI5_9ACTN</name>
<dbReference type="Proteomes" id="UP000287830">
    <property type="component" value="Unassembled WGS sequence"/>
</dbReference>
<organism evidence="1 2">
    <name type="scientific">Streptomyces chrestomyceticus JCM 4735</name>
    <dbReference type="NCBI Taxonomy" id="1306181"/>
    <lineage>
        <taxon>Bacteria</taxon>
        <taxon>Bacillati</taxon>
        <taxon>Actinomycetota</taxon>
        <taxon>Actinomycetes</taxon>
        <taxon>Kitasatosporales</taxon>
        <taxon>Streptomycetaceae</taxon>
        <taxon>Streptomyces</taxon>
    </lineage>
</organism>
<gene>
    <name evidence="1" type="ORF">OEIGOIKO_02010</name>
</gene>
<sequence>MADAGVAAAVTRAAEPSAAAAGRVERIMANLLRTAPPRGGAGGSQCPVLCRADITVRPHTRPWLKIGLLITEHGHLPNRPAPAVPQHV</sequence>
<proteinExistence type="predicted"/>
<protein>
    <submittedName>
        <fullName evidence="1">Uncharacterized protein</fullName>
    </submittedName>
</protein>
<reference evidence="1 2" key="1">
    <citation type="submission" date="2018-11" db="EMBL/GenBank/DDBJ databases">
        <title>Whole genome sequence of Streptomyces chrestomyceticus NBRC 13444(T).</title>
        <authorList>
            <person name="Komaki H."/>
            <person name="Tamura T."/>
        </authorList>
    </citation>
    <scope>NUCLEOTIDE SEQUENCE [LARGE SCALE GENOMIC DNA]</scope>
    <source>
        <strain evidence="1 2">NBRC 13444</strain>
    </source>
</reference>
<accession>A0A7U9KUI5</accession>